<dbReference type="Proteomes" id="UP000812287">
    <property type="component" value="Unassembled WGS sequence"/>
</dbReference>
<dbReference type="OrthoDB" id="162969at2759"/>
<organism evidence="1 2">
    <name type="scientific">Guyanagaster necrorhizus</name>
    <dbReference type="NCBI Taxonomy" id="856835"/>
    <lineage>
        <taxon>Eukaryota</taxon>
        <taxon>Fungi</taxon>
        <taxon>Dikarya</taxon>
        <taxon>Basidiomycota</taxon>
        <taxon>Agaricomycotina</taxon>
        <taxon>Agaricomycetes</taxon>
        <taxon>Agaricomycetidae</taxon>
        <taxon>Agaricales</taxon>
        <taxon>Marasmiineae</taxon>
        <taxon>Physalacriaceae</taxon>
        <taxon>Guyanagaster</taxon>
    </lineage>
</organism>
<feature type="non-terminal residue" evidence="1">
    <location>
        <position position="1"/>
    </location>
</feature>
<dbReference type="RefSeq" id="XP_043041389.1">
    <property type="nucleotide sequence ID" value="XM_043183046.1"/>
</dbReference>
<reference evidence="1" key="1">
    <citation type="submission" date="2020-11" db="EMBL/GenBank/DDBJ databases">
        <title>Adaptations for nitrogen fixation in a non-lichenized fungal sporocarp promotes dispersal by wood-feeding termites.</title>
        <authorList>
            <consortium name="DOE Joint Genome Institute"/>
            <person name="Koch R.A."/>
            <person name="Yoon G."/>
            <person name="Arayal U."/>
            <person name="Lail K."/>
            <person name="Amirebrahimi M."/>
            <person name="Labutti K."/>
            <person name="Lipzen A."/>
            <person name="Riley R."/>
            <person name="Barry K."/>
            <person name="Henrissat B."/>
            <person name="Grigoriev I.V."/>
            <person name="Herr J.R."/>
            <person name="Aime M.C."/>
        </authorList>
    </citation>
    <scope>NUCLEOTIDE SEQUENCE</scope>
    <source>
        <strain evidence="1">MCA 3950</strain>
    </source>
</reference>
<sequence length="125" mass="14466">GVLQYYNYIDIKFLLNPEIENINVKETTDKDIFKAVMASQNAEEGIDKNGLRGDVDDSDDSMLEPCSRHYKALQAVRTLQKYIETMNNPFAQNLKSILTLFRQKTRLDEANSLQDSQIMSYFTFK</sequence>
<protein>
    <submittedName>
        <fullName evidence="1">Uncharacterized protein</fullName>
    </submittedName>
</protein>
<name>A0A9P8ATX8_9AGAR</name>
<accession>A0A9P8ATX8</accession>
<dbReference type="EMBL" id="MU250530">
    <property type="protein sequence ID" value="KAG7447889.1"/>
    <property type="molecule type" value="Genomic_DNA"/>
</dbReference>
<keyword evidence="2" id="KW-1185">Reference proteome</keyword>
<comment type="caution">
    <text evidence="1">The sequence shown here is derived from an EMBL/GenBank/DDBJ whole genome shotgun (WGS) entry which is preliminary data.</text>
</comment>
<gene>
    <name evidence="1" type="ORF">BT62DRAFT_890939</name>
</gene>
<evidence type="ECO:0000313" key="1">
    <source>
        <dbReference type="EMBL" id="KAG7447889.1"/>
    </source>
</evidence>
<evidence type="ECO:0000313" key="2">
    <source>
        <dbReference type="Proteomes" id="UP000812287"/>
    </source>
</evidence>
<proteinExistence type="predicted"/>
<dbReference type="GeneID" id="66105343"/>
<dbReference type="AlphaFoldDB" id="A0A9P8ATX8"/>